<protein>
    <submittedName>
        <fullName evidence="1">Uncharacterized protein DUF4265</fullName>
    </submittedName>
</protein>
<organism evidence="1 2">
    <name type="scientific">Asanoa ferruginea</name>
    <dbReference type="NCBI Taxonomy" id="53367"/>
    <lineage>
        <taxon>Bacteria</taxon>
        <taxon>Bacillati</taxon>
        <taxon>Actinomycetota</taxon>
        <taxon>Actinomycetes</taxon>
        <taxon>Micromonosporales</taxon>
        <taxon>Micromonosporaceae</taxon>
        <taxon>Asanoa</taxon>
    </lineage>
</organism>
<comment type="caution">
    <text evidence="1">The sequence shown here is derived from an EMBL/GenBank/DDBJ whole genome shotgun (WGS) entry which is preliminary data.</text>
</comment>
<dbReference type="RefSeq" id="WP_170215813.1">
    <property type="nucleotide sequence ID" value="NZ_BONB01000033.1"/>
</dbReference>
<evidence type="ECO:0000313" key="1">
    <source>
        <dbReference type="EMBL" id="REF96444.1"/>
    </source>
</evidence>
<dbReference type="Proteomes" id="UP000256913">
    <property type="component" value="Unassembled WGS sequence"/>
</dbReference>
<gene>
    <name evidence="1" type="ORF">DFJ67_2426</name>
</gene>
<dbReference type="Pfam" id="PF14085">
    <property type="entry name" value="DUF4265"/>
    <property type="match status" value="1"/>
</dbReference>
<dbReference type="InterPro" id="IPR025361">
    <property type="entry name" value="DUF4265"/>
</dbReference>
<keyword evidence="2" id="KW-1185">Reference proteome</keyword>
<name>A0A3D9ZIT7_9ACTN</name>
<dbReference type="EMBL" id="QUMQ01000001">
    <property type="protein sequence ID" value="REF96444.1"/>
    <property type="molecule type" value="Genomic_DNA"/>
</dbReference>
<accession>A0A3D9ZIT7</accession>
<dbReference type="AlphaFoldDB" id="A0A3D9ZIT7"/>
<proteinExistence type="predicted"/>
<sequence length="156" mass="16634">MAAEVHDDHVRLWAGDTSAGEPVFEMVPAEHLGGARYRLLGTPGLALGCAARDVVSVAPDGRLEVDERGGNVAAVAYLQPEARSSAALDTLRTSMEPLGALVESPPDLHFLVVTVPVTATFNAIEGALTTWSESTPGSSWYFANVFDADDKPLNWW</sequence>
<evidence type="ECO:0000313" key="2">
    <source>
        <dbReference type="Proteomes" id="UP000256913"/>
    </source>
</evidence>
<reference evidence="1 2" key="1">
    <citation type="submission" date="2018-08" db="EMBL/GenBank/DDBJ databases">
        <title>Sequencing the genomes of 1000 actinobacteria strains.</title>
        <authorList>
            <person name="Klenk H.-P."/>
        </authorList>
    </citation>
    <scope>NUCLEOTIDE SEQUENCE [LARGE SCALE GENOMIC DNA]</scope>
    <source>
        <strain evidence="1 2">DSM 44099</strain>
    </source>
</reference>